<dbReference type="InterPro" id="IPR036259">
    <property type="entry name" value="MFS_trans_sf"/>
</dbReference>
<dbReference type="InParanoid" id="A0A1Y2BJG1"/>
<evidence type="ECO:0000256" key="4">
    <source>
        <dbReference type="ARBA" id="ARBA00022692"/>
    </source>
</evidence>
<dbReference type="STRING" id="71784.A0A1Y2BJG1"/>
<keyword evidence="5 8" id="KW-1133">Transmembrane helix</keyword>
<dbReference type="SUPFAM" id="SSF103473">
    <property type="entry name" value="MFS general substrate transporter"/>
    <property type="match status" value="1"/>
</dbReference>
<evidence type="ECO:0000256" key="6">
    <source>
        <dbReference type="ARBA" id="ARBA00023136"/>
    </source>
</evidence>
<accession>A0A1Y2BJG1</accession>
<feature type="transmembrane region" description="Helical" evidence="8">
    <location>
        <begin position="242"/>
        <end position="262"/>
    </location>
</feature>
<evidence type="ECO:0000256" key="8">
    <source>
        <dbReference type="SAM" id="Phobius"/>
    </source>
</evidence>
<dbReference type="Gene3D" id="1.20.1250.20">
    <property type="entry name" value="MFS general substrate transporter like domains"/>
    <property type="match status" value="1"/>
</dbReference>
<feature type="transmembrane region" description="Helical" evidence="8">
    <location>
        <begin position="333"/>
        <end position="353"/>
    </location>
</feature>
<keyword evidence="3" id="KW-0813">Transport</keyword>
<dbReference type="OrthoDB" id="10021397at2759"/>
<dbReference type="GO" id="GO:0012505">
    <property type="term" value="C:endomembrane system"/>
    <property type="evidence" value="ECO:0007669"/>
    <property type="project" value="UniProtKB-SubCell"/>
</dbReference>
<feature type="transmembrane region" description="Helical" evidence="8">
    <location>
        <begin position="179"/>
        <end position="198"/>
    </location>
</feature>
<dbReference type="FunCoup" id="A0A1Y2BJG1">
    <property type="interactions" value="14"/>
</dbReference>
<comment type="similarity">
    <text evidence="2">Belongs to the major facilitator superfamily.</text>
</comment>
<feature type="transmembrane region" description="Helical" evidence="8">
    <location>
        <begin position="407"/>
        <end position="427"/>
    </location>
</feature>
<gene>
    <name evidence="10" type="ORF">BCR39DRAFT_515573</name>
</gene>
<evidence type="ECO:0000256" key="1">
    <source>
        <dbReference type="ARBA" id="ARBA00004127"/>
    </source>
</evidence>
<evidence type="ECO:0000313" key="10">
    <source>
        <dbReference type="EMBL" id="ORY34911.1"/>
    </source>
</evidence>
<evidence type="ECO:0000256" key="2">
    <source>
        <dbReference type="ARBA" id="ARBA00008335"/>
    </source>
</evidence>
<sequence length="594" mass="63789">MAQSSHTAAGRIIDPIPMPRDEAVSASALHDLERGYDRSDPLTDEKGRKGSAGSGTGAVGKVGKERGKGLTEGDADMDDIPKNNLLLVFPAIGLVLFLAALDQTIVATALPTIAKELNATPSEYSWVGTAYMLAMTLLTPVNGRVSDLIGRKPMLYVAIVDFFVFSALCGSAKNMTWLIVARAFQGLGGGSIIGLTAITVSDIVPLHKRGIYQGVLGATWGVAAVLGPILGGVLTQKASWRWCFYVNLPTCGIALVCLIFTLKLNPTKRTTLAQLRRTFDFLGLYVSRSLSLLVPMRHLDLRYPLRLLVMLSGALLIVGFSRAADYGFNTPSSYALIIVGVISMIGAIINFLLTDRNAVIPARMFKNRTTLFFLIGSLLQAMAFLPANYLLPQMFQGVRGADALHSGIQLLPFACCVAWTTVVAGYINSRFRIVRPVAWVGYSLASIGFGLFYGFFTYDNPYPRQEGLLVIAGIGIGACLQVPMLVLQAAMPLKDMAAVTSAWTLTRSLGGSIGLAIFTAILNTNLRSKFEKIPGYGTVFSVPESSEGYAALHDLPDGETKNKVLGAFADSLRVSILFFPLSSSQYASDVFLGP</sequence>
<evidence type="ECO:0000256" key="7">
    <source>
        <dbReference type="SAM" id="MobiDB-lite"/>
    </source>
</evidence>
<keyword evidence="11" id="KW-1185">Reference proteome</keyword>
<dbReference type="PANTHER" id="PTHR23501">
    <property type="entry name" value="MAJOR FACILITATOR SUPERFAMILY"/>
    <property type="match status" value="1"/>
</dbReference>
<protein>
    <submittedName>
        <fullName evidence="10">Major facilitator superfamily domain-containing protein</fullName>
    </submittedName>
</protein>
<dbReference type="Pfam" id="PF07690">
    <property type="entry name" value="MFS_1"/>
    <property type="match status" value="1"/>
</dbReference>
<comment type="subcellular location">
    <subcellularLocation>
        <location evidence="1">Endomembrane system</location>
        <topology evidence="1">Multi-pass membrane protein</topology>
    </subcellularLocation>
</comment>
<evidence type="ECO:0000259" key="9">
    <source>
        <dbReference type="PROSITE" id="PS50850"/>
    </source>
</evidence>
<keyword evidence="6 8" id="KW-0472">Membrane</keyword>
<evidence type="ECO:0000313" key="11">
    <source>
        <dbReference type="Proteomes" id="UP000193986"/>
    </source>
</evidence>
<dbReference type="EMBL" id="MCFC01000002">
    <property type="protein sequence ID" value="ORY34911.1"/>
    <property type="molecule type" value="Genomic_DNA"/>
</dbReference>
<feature type="transmembrane region" description="Helical" evidence="8">
    <location>
        <begin position="85"/>
        <end position="112"/>
    </location>
</feature>
<dbReference type="Gene3D" id="1.20.1720.10">
    <property type="entry name" value="Multidrug resistance protein D"/>
    <property type="match status" value="1"/>
</dbReference>
<feature type="transmembrane region" description="Helical" evidence="8">
    <location>
        <begin position="365"/>
        <end position="387"/>
    </location>
</feature>
<dbReference type="GO" id="GO:0005886">
    <property type="term" value="C:plasma membrane"/>
    <property type="evidence" value="ECO:0007669"/>
    <property type="project" value="TreeGrafter"/>
</dbReference>
<reference evidence="10 11" key="1">
    <citation type="submission" date="2016-07" db="EMBL/GenBank/DDBJ databases">
        <title>Pervasive Adenine N6-methylation of Active Genes in Fungi.</title>
        <authorList>
            <consortium name="DOE Joint Genome Institute"/>
            <person name="Mondo S.J."/>
            <person name="Dannebaum R.O."/>
            <person name="Kuo R.C."/>
            <person name="Labutti K."/>
            <person name="Haridas S."/>
            <person name="Kuo A."/>
            <person name="Salamov A."/>
            <person name="Ahrendt S.R."/>
            <person name="Lipzen A."/>
            <person name="Sullivan W."/>
            <person name="Andreopoulos W.B."/>
            <person name="Clum A."/>
            <person name="Lindquist E."/>
            <person name="Daum C."/>
            <person name="Ramamoorthy G.K."/>
            <person name="Gryganskyi A."/>
            <person name="Culley D."/>
            <person name="Magnuson J.K."/>
            <person name="James T.Y."/>
            <person name="O'Malley M.A."/>
            <person name="Stajich J.E."/>
            <person name="Spatafora J.W."/>
            <person name="Visel A."/>
            <person name="Grigoriev I.V."/>
        </authorList>
    </citation>
    <scope>NUCLEOTIDE SEQUENCE [LARGE SCALE GENOMIC DNA]</scope>
    <source>
        <strain evidence="10 11">68-887.2</strain>
    </source>
</reference>
<feature type="transmembrane region" description="Helical" evidence="8">
    <location>
        <begin position="439"/>
        <end position="456"/>
    </location>
</feature>
<organism evidence="10 11">
    <name type="scientific">Naematelia encephala</name>
    <dbReference type="NCBI Taxonomy" id="71784"/>
    <lineage>
        <taxon>Eukaryota</taxon>
        <taxon>Fungi</taxon>
        <taxon>Dikarya</taxon>
        <taxon>Basidiomycota</taxon>
        <taxon>Agaricomycotina</taxon>
        <taxon>Tremellomycetes</taxon>
        <taxon>Tremellales</taxon>
        <taxon>Naemateliaceae</taxon>
        <taxon>Naematelia</taxon>
    </lineage>
</organism>
<evidence type="ECO:0000256" key="3">
    <source>
        <dbReference type="ARBA" id="ARBA00022448"/>
    </source>
</evidence>
<dbReference type="FunFam" id="1.20.1720.10:FF:000013">
    <property type="entry name" value="Related to multidrug resistance proteins"/>
    <property type="match status" value="1"/>
</dbReference>
<keyword evidence="4 8" id="KW-0812">Transmembrane</keyword>
<dbReference type="AlphaFoldDB" id="A0A1Y2BJG1"/>
<dbReference type="InterPro" id="IPR020846">
    <property type="entry name" value="MFS_dom"/>
</dbReference>
<name>A0A1Y2BJG1_9TREE</name>
<proteinExistence type="inferred from homology"/>
<evidence type="ECO:0000256" key="5">
    <source>
        <dbReference type="ARBA" id="ARBA00022989"/>
    </source>
</evidence>
<feature type="transmembrane region" description="Helical" evidence="8">
    <location>
        <begin position="154"/>
        <end position="173"/>
    </location>
</feature>
<comment type="caution">
    <text evidence="10">The sequence shown here is derived from an EMBL/GenBank/DDBJ whole genome shotgun (WGS) entry which is preliminary data.</text>
</comment>
<dbReference type="InterPro" id="IPR011701">
    <property type="entry name" value="MFS"/>
</dbReference>
<feature type="domain" description="Major facilitator superfamily (MFS) profile" evidence="9">
    <location>
        <begin position="88"/>
        <end position="587"/>
    </location>
</feature>
<dbReference type="PANTHER" id="PTHR23501:SF102">
    <property type="entry name" value="DRUG TRANSPORTER, PUTATIVE (AFU_ORTHOLOGUE AFUA_3G08530)-RELATED"/>
    <property type="match status" value="1"/>
</dbReference>
<dbReference type="CDD" id="cd17502">
    <property type="entry name" value="MFS_Azr1_MDR_like"/>
    <property type="match status" value="1"/>
</dbReference>
<dbReference type="PROSITE" id="PS50850">
    <property type="entry name" value="MFS"/>
    <property type="match status" value="1"/>
</dbReference>
<dbReference type="Proteomes" id="UP000193986">
    <property type="component" value="Unassembled WGS sequence"/>
</dbReference>
<feature type="transmembrane region" description="Helical" evidence="8">
    <location>
        <begin position="303"/>
        <end position="321"/>
    </location>
</feature>
<feature type="transmembrane region" description="Helical" evidence="8">
    <location>
        <begin position="468"/>
        <end position="487"/>
    </location>
</feature>
<feature type="compositionally biased region" description="Basic and acidic residues" evidence="7">
    <location>
        <begin position="30"/>
        <end position="48"/>
    </location>
</feature>
<feature type="compositionally biased region" description="Basic and acidic residues" evidence="7">
    <location>
        <begin position="62"/>
        <end position="71"/>
    </location>
</feature>
<feature type="region of interest" description="Disordered" evidence="7">
    <location>
        <begin position="1"/>
        <end position="75"/>
    </location>
</feature>
<feature type="compositionally biased region" description="Gly residues" evidence="7">
    <location>
        <begin position="50"/>
        <end position="60"/>
    </location>
</feature>
<feature type="transmembrane region" description="Helical" evidence="8">
    <location>
        <begin position="210"/>
        <end position="230"/>
    </location>
</feature>
<dbReference type="GO" id="GO:0022857">
    <property type="term" value="F:transmembrane transporter activity"/>
    <property type="evidence" value="ECO:0007669"/>
    <property type="project" value="InterPro"/>
</dbReference>